<evidence type="ECO:0000313" key="2">
    <source>
        <dbReference type="Proteomes" id="UP000031339"/>
    </source>
</evidence>
<dbReference type="AlphaFoldDB" id="A0A0C1K843"/>
<dbReference type="Proteomes" id="UP000031339">
    <property type="component" value="Unassembled WGS sequence"/>
</dbReference>
<proteinExistence type="predicted"/>
<comment type="caution">
    <text evidence="1">The sequence shown here is derived from an EMBL/GenBank/DDBJ whole genome shotgun (WGS) entry which is preliminary data.</text>
</comment>
<sequence>MNTAQENQFILLLSDYVPIMDGDIIKGISPEANELTRQKLIENLNEELENFSEMGPSLLEWYEKNISLLETISDQEFQSALTEKIMITEVQIGHSLFEPLTPAQLDKLAEKFSIHREDFQGTDEKAVGFEAQSQSILKNFLRAFARNKRSIKK</sequence>
<dbReference type="EMBL" id="JWIY01000001">
    <property type="protein sequence ID" value="KIC79036.1"/>
    <property type="molecule type" value="Genomic_DNA"/>
</dbReference>
<accession>A0A0C1K843</accession>
<protein>
    <submittedName>
        <fullName evidence="1">Uncharacterized protein</fullName>
    </submittedName>
</protein>
<reference evidence="1 2" key="1">
    <citation type="submission" date="2014-12" db="EMBL/GenBank/DDBJ databases">
        <title>Partial genome sequence of Streptococcus constellatus KCOM 1650 (= ChDC B144).</title>
        <authorList>
            <person name="Kook J.-K."/>
            <person name="Park S.-N."/>
            <person name="Lim Y.K."/>
            <person name="Jo E."/>
        </authorList>
    </citation>
    <scope>NUCLEOTIDE SEQUENCE [LARGE SCALE GENOMIC DNA]</scope>
    <source>
        <strain evidence="1 2">KCOM 1650</strain>
    </source>
</reference>
<evidence type="ECO:0000313" key="1">
    <source>
        <dbReference type="EMBL" id="KIC79036.1"/>
    </source>
</evidence>
<dbReference type="RefSeq" id="WP_039677345.1">
    <property type="nucleotide sequence ID" value="NZ_JWIY01000001.1"/>
</dbReference>
<dbReference type="OrthoDB" id="2222553at2"/>
<organism evidence="1 2">
    <name type="scientific">Streptococcus constellatus</name>
    <dbReference type="NCBI Taxonomy" id="76860"/>
    <lineage>
        <taxon>Bacteria</taxon>
        <taxon>Bacillati</taxon>
        <taxon>Bacillota</taxon>
        <taxon>Bacilli</taxon>
        <taxon>Lactobacillales</taxon>
        <taxon>Streptococcaceae</taxon>
        <taxon>Streptococcus</taxon>
        <taxon>Streptococcus anginosus group</taxon>
    </lineage>
</organism>
<name>A0A0C1K843_STRCV</name>
<gene>
    <name evidence="1" type="ORF">RN79_05615</name>
</gene>